<proteinExistence type="predicted"/>
<dbReference type="EMBL" id="CAVMJV010000006">
    <property type="protein sequence ID" value="CAK5032351.1"/>
    <property type="molecule type" value="Genomic_DNA"/>
</dbReference>
<evidence type="ECO:0000313" key="1">
    <source>
        <dbReference type="EMBL" id="CAK5032351.1"/>
    </source>
</evidence>
<name>A0ACB0Y501_MELEN</name>
<keyword evidence="2" id="KW-1185">Reference proteome</keyword>
<sequence>MFLQLCLFKFLFFCFCPNMFIHKQVCLGFFTTCFYNLFLQHVFTTCFYNLFFLFLQTTCFTTYLNLFLQQVGFMTSWFFPNLFLSISTTNKVACSFKLFLQLFYNFVFLCTFCTVSAIIFCLIS</sequence>
<comment type="caution">
    <text evidence="1">The sequence shown here is derived from an EMBL/GenBank/DDBJ whole genome shotgun (WGS) entry which is preliminary data.</text>
</comment>
<evidence type="ECO:0000313" key="2">
    <source>
        <dbReference type="Proteomes" id="UP001497535"/>
    </source>
</evidence>
<reference evidence="1" key="1">
    <citation type="submission" date="2023-11" db="EMBL/GenBank/DDBJ databases">
        <authorList>
            <person name="Poullet M."/>
        </authorList>
    </citation>
    <scope>NUCLEOTIDE SEQUENCE</scope>
    <source>
        <strain evidence="1">E1834</strain>
    </source>
</reference>
<protein>
    <submittedName>
        <fullName evidence="1">Uncharacterized protein</fullName>
    </submittedName>
</protein>
<gene>
    <name evidence="1" type="ORF">MENTE1834_LOCUS7799</name>
</gene>
<organism evidence="1 2">
    <name type="scientific">Meloidogyne enterolobii</name>
    <name type="common">Root-knot nematode worm</name>
    <name type="synonym">Meloidogyne mayaguensis</name>
    <dbReference type="NCBI Taxonomy" id="390850"/>
    <lineage>
        <taxon>Eukaryota</taxon>
        <taxon>Metazoa</taxon>
        <taxon>Ecdysozoa</taxon>
        <taxon>Nematoda</taxon>
        <taxon>Chromadorea</taxon>
        <taxon>Rhabditida</taxon>
        <taxon>Tylenchina</taxon>
        <taxon>Tylenchomorpha</taxon>
        <taxon>Tylenchoidea</taxon>
        <taxon>Meloidogynidae</taxon>
        <taxon>Meloidogyninae</taxon>
        <taxon>Meloidogyne</taxon>
    </lineage>
</organism>
<dbReference type="Proteomes" id="UP001497535">
    <property type="component" value="Unassembled WGS sequence"/>
</dbReference>
<accession>A0ACB0Y501</accession>